<feature type="transmembrane region" description="Helical" evidence="7">
    <location>
        <begin position="76"/>
        <end position="99"/>
    </location>
</feature>
<feature type="transmembrane region" description="Helical" evidence="7">
    <location>
        <begin position="7"/>
        <end position="32"/>
    </location>
</feature>
<feature type="transmembrane region" description="Helical" evidence="7">
    <location>
        <begin position="357"/>
        <end position="379"/>
    </location>
</feature>
<dbReference type="GO" id="GO:0005886">
    <property type="term" value="C:plasma membrane"/>
    <property type="evidence" value="ECO:0007669"/>
    <property type="project" value="UniProtKB-SubCell"/>
</dbReference>
<dbReference type="SUPFAM" id="SSF103473">
    <property type="entry name" value="MFS general substrate transporter"/>
    <property type="match status" value="1"/>
</dbReference>
<keyword evidence="10" id="KW-1185">Reference proteome</keyword>
<gene>
    <name evidence="9" type="ORF">J34TS1_09490</name>
</gene>
<keyword evidence="3" id="KW-1003">Cell membrane</keyword>
<dbReference type="Gene3D" id="1.20.1250.20">
    <property type="entry name" value="MFS general substrate transporter like domains"/>
    <property type="match status" value="1"/>
</dbReference>
<name>A0A919Y995_9BACL</name>
<feature type="transmembrane region" description="Helical" evidence="7">
    <location>
        <begin position="159"/>
        <end position="182"/>
    </location>
</feature>
<evidence type="ECO:0000256" key="5">
    <source>
        <dbReference type="ARBA" id="ARBA00022989"/>
    </source>
</evidence>
<reference evidence="9 10" key="1">
    <citation type="submission" date="2021-03" db="EMBL/GenBank/DDBJ databases">
        <title>Antimicrobial resistance genes in bacteria isolated from Japanese honey, and their potential for conferring macrolide and lincosamide resistance in the American foulbrood pathogen Paenibacillus larvae.</title>
        <authorList>
            <person name="Okamoto M."/>
            <person name="Kumagai M."/>
            <person name="Kanamori H."/>
            <person name="Takamatsu D."/>
        </authorList>
    </citation>
    <scope>NUCLEOTIDE SEQUENCE [LARGE SCALE GENOMIC DNA]</scope>
    <source>
        <strain evidence="9 10">J34TS1</strain>
    </source>
</reference>
<dbReference type="PROSITE" id="PS50850">
    <property type="entry name" value="MFS"/>
    <property type="match status" value="1"/>
</dbReference>
<feature type="transmembrane region" description="Helical" evidence="7">
    <location>
        <begin position="44"/>
        <end position="64"/>
    </location>
</feature>
<dbReference type="Pfam" id="PF07690">
    <property type="entry name" value="MFS_1"/>
    <property type="match status" value="1"/>
</dbReference>
<keyword evidence="6 7" id="KW-0472">Membrane</keyword>
<feature type="transmembrane region" description="Helical" evidence="7">
    <location>
        <begin position="270"/>
        <end position="286"/>
    </location>
</feature>
<evidence type="ECO:0000313" key="9">
    <source>
        <dbReference type="EMBL" id="GIO46184.1"/>
    </source>
</evidence>
<evidence type="ECO:0000259" key="8">
    <source>
        <dbReference type="PROSITE" id="PS50850"/>
    </source>
</evidence>
<evidence type="ECO:0000256" key="4">
    <source>
        <dbReference type="ARBA" id="ARBA00022692"/>
    </source>
</evidence>
<organism evidence="9 10">
    <name type="scientific">Paenibacillus azoreducens</name>
    <dbReference type="NCBI Taxonomy" id="116718"/>
    <lineage>
        <taxon>Bacteria</taxon>
        <taxon>Bacillati</taxon>
        <taxon>Bacillota</taxon>
        <taxon>Bacilli</taxon>
        <taxon>Bacillales</taxon>
        <taxon>Paenibacillaceae</taxon>
        <taxon>Paenibacillus</taxon>
    </lineage>
</organism>
<dbReference type="InterPro" id="IPR036259">
    <property type="entry name" value="MFS_trans_sf"/>
</dbReference>
<dbReference type="PANTHER" id="PTHR43124:SF3">
    <property type="entry name" value="CHLORAMPHENICOL EFFLUX PUMP RV0191"/>
    <property type="match status" value="1"/>
</dbReference>
<evidence type="ECO:0000256" key="3">
    <source>
        <dbReference type="ARBA" id="ARBA00022475"/>
    </source>
</evidence>
<sequence length="393" mass="41759">MKRNGSIFFIALGIFSIINTELGVVGLLPLIMKKYGVTAPQAGMLVSSFALIIALFGPWMTLLMSRWNRKRVLTGVLALFAVFNLVSAFAPTFPILLTFRVIPAFFHPVYFSIAFVLAAVLSDKERAALASRKVFLGVSTGMVLGIPITSFVANQFSLGSAFVLSAIVNGVACLGIAFMVPSTADDQKPASIRRQLGVLRKPALWLNIGAASFILAAMFDVYSYFAEFMGQRPGMNGGMVSILLVVFGASGVAGNWYAGKLLGRSLTKTTLLYPVALALCYILLHYKGASLIWLSVIVVIWGAVHTSGLIVSQIWLTSEASEAPEFANSLFVSFSNLGVTIGTAAGGWVIARAGTGEIIWGGILFAALALLCIAAGTVLRAKTKTPTVLDGKS</sequence>
<feature type="transmembrane region" description="Helical" evidence="7">
    <location>
        <begin position="105"/>
        <end position="122"/>
    </location>
</feature>
<dbReference type="PANTHER" id="PTHR43124">
    <property type="entry name" value="PURINE EFFLUX PUMP PBUE"/>
    <property type="match status" value="1"/>
</dbReference>
<keyword evidence="4 7" id="KW-0812">Transmembrane</keyword>
<dbReference type="AlphaFoldDB" id="A0A919Y995"/>
<dbReference type="GO" id="GO:0022857">
    <property type="term" value="F:transmembrane transporter activity"/>
    <property type="evidence" value="ECO:0007669"/>
    <property type="project" value="InterPro"/>
</dbReference>
<dbReference type="Proteomes" id="UP000682811">
    <property type="component" value="Unassembled WGS sequence"/>
</dbReference>
<dbReference type="CDD" id="cd17324">
    <property type="entry name" value="MFS_NepI_like"/>
    <property type="match status" value="1"/>
</dbReference>
<feature type="transmembrane region" description="Helical" evidence="7">
    <location>
        <begin position="328"/>
        <end position="351"/>
    </location>
</feature>
<proteinExistence type="predicted"/>
<evidence type="ECO:0000256" key="7">
    <source>
        <dbReference type="SAM" id="Phobius"/>
    </source>
</evidence>
<dbReference type="EMBL" id="BORT01000003">
    <property type="protein sequence ID" value="GIO46184.1"/>
    <property type="molecule type" value="Genomic_DNA"/>
</dbReference>
<evidence type="ECO:0000256" key="2">
    <source>
        <dbReference type="ARBA" id="ARBA00022448"/>
    </source>
</evidence>
<keyword evidence="5 7" id="KW-1133">Transmembrane helix</keyword>
<feature type="transmembrane region" description="Helical" evidence="7">
    <location>
        <begin position="203"/>
        <end position="225"/>
    </location>
</feature>
<feature type="transmembrane region" description="Helical" evidence="7">
    <location>
        <begin position="237"/>
        <end position="258"/>
    </location>
</feature>
<comment type="caution">
    <text evidence="9">The sequence shown here is derived from an EMBL/GenBank/DDBJ whole genome shotgun (WGS) entry which is preliminary data.</text>
</comment>
<feature type="transmembrane region" description="Helical" evidence="7">
    <location>
        <begin position="134"/>
        <end position="153"/>
    </location>
</feature>
<feature type="transmembrane region" description="Helical" evidence="7">
    <location>
        <begin position="292"/>
        <end position="316"/>
    </location>
</feature>
<accession>A0A919Y995</accession>
<dbReference type="InterPro" id="IPR020846">
    <property type="entry name" value="MFS_dom"/>
</dbReference>
<evidence type="ECO:0000256" key="6">
    <source>
        <dbReference type="ARBA" id="ARBA00023136"/>
    </source>
</evidence>
<dbReference type="InterPro" id="IPR011701">
    <property type="entry name" value="MFS"/>
</dbReference>
<dbReference type="RefSeq" id="WP_212977247.1">
    <property type="nucleotide sequence ID" value="NZ_AP025343.1"/>
</dbReference>
<feature type="domain" description="Major facilitator superfamily (MFS) profile" evidence="8">
    <location>
        <begin position="6"/>
        <end position="384"/>
    </location>
</feature>
<evidence type="ECO:0000256" key="1">
    <source>
        <dbReference type="ARBA" id="ARBA00004651"/>
    </source>
</evidence>
<dbReference type="InterPro" id="IPR050189">
    <property type="entry name" value="MFS_Efflux_Transporters"/>
</dbReference>
<comment type="subcellular location">
    <subcellularLocation>
        <location evidence="1">Cell membrane</location>
        <topology evidence="1">Multi-pass membrane protein</topology>
    </subcellularLocation>
</comment>
<protein>
    <submittedName>
        <fullName evidence="9">MFS transporter</fullName>
    </submittedName>
</protein>
<keyword evidence="2" id="KW-0813">Transport</keyword>
<evidence type="ECO:0000313" key="10">
    <source>
        <dbReference type="Proteomes" id="UP000682811"/>
    </source>
</evidence>